<dbReference type="Pfam" id="PF00173">
    <property type="entry name" value="Cyt-b5"/>
    <property type="match status" value="1"/>
</dbReference>
<dbReference type="InterPro" id="IPR001433">
    <property type="entry name" value="OxRdtase_FAD/NAD-bd"/>
</dbReference>
<dbReference type="GO" id="GO:0008482">
    <property type="term" value="F:sulfite oxidase activity"/>
    <property type="evidence" value="ECO:0007669"/>
    <property type="project" value="TreeGrafter"/>
</dbReference>
<evidence type="ECO:0000256" key="16">
    <source>
        <dbReference type="ARBA" id="ARBA00023063"/>
    </source>
</evidence>
<evidence type="ECO:0000256" key="9">
    <source>
        <dbReference type="ARBA" id="ARBA00022505"/>
    </source>
</evidence>
<comment type="cofactor">
    <cofactor evidence="2">
        <name>heme</name>
        <dbReference type="ChEBI" id="CHEBI:30413"/>
    </cofactor>
</comment>
<dbReference type="PANTHER" id="PTHR19372:SF7">
    <property type="entry name" value="SULFITE OXIDASE, MITOCHONDRIAL"/>
    <property type="match status" value="1"/>
</dbReference>
<evidence type="ECO:0000259" key="18">
    <source>
        <dbReference type="PROSITE" id="PS50255"/>
    </source>
</evidence>
<feature type="domain" description="FAD-binding FR-type" evidence="19">
    <location>
        <begin position="475"/>
        <end position="636"/>
    </location>
</feature>
<dbReference type="InterPro" id="IPR008333">
    <property type="entry name" value="Cbr1-like_FAD-bd_dom"/>
</dbReference>
<dbReference type="InterPro" id="IPR017927">
    <property type="entry name" value="FAD-bd_FR_type"/>
</dbReference>
<dbReference type="PROSITE" id="PS00191">
    <property type="entry name" value="CYTOCHROME_B5_1"/>
    <property type="match status" value="1"/>
</dbReference>
<dbReference type="Pfam" id="PF00970">
    <property type="entry name" value="FAD_binding_6"/>
    <property type="match status" value="2"/>
</dbReference>
<dbReference type="PANTHER" id="PTHR19372">
    <property type="entry name" value="SULFITE REDUCTASE"/>
    <property type="match status" value="1"/>
</dbReference>
<dbReference type="PROSITE" id="PS50255">
    <property type="entry name" value="CYTOCHROME_B5_2"/>
    <property type="match status" value="1"/>
</dbReference>
<dbReference type="InterPro" id="IPR036400">
    <property type="entry name" value="Cyt_B5-like_heme/steroid_sf"/>
</dbReference>
<evidence type="ECO:0000259" key="19">
    <source>
        <dbReference type="PROSITE" id="PS51384"/>
    </source>
</evidence>
<dbReference type="GO" id="GO:0006790">
    <property type="term" value="P:sulfur compound metabolic process"/>
    <property type="evidence" value="ECO:0007669"/>
    <property type="project" value="TreeGrafter"/>
</dbReference>
<comment type="similarity">
    <text evidence="5">Belongs to the nitrate reductase family.</text>
</comment>
<comment type="catalytic activity">
    <reaction evidence="17">
        <text>nitrite + NADP(+) + H2O = nitrate + NADPH + H(+)</text>
        <dbReference type="Rhea" id="RHEA:19061"/>
        <dbReference type="ChEBI" id="CHEBI:15377"/>
        <dbReference type="ChEBI" id="CHEBI:15378"/>
        <dbReference type="ChEBI" id="CHEBI:16301"/>
        <dbReference type="ChEBI" id="CHEBI:17632"/>
        <dbReference type="ChEBI" id="CHEBI:57783"/>
        <dbReference type="ChEBI" id="CHEBI:58349"/>
        <dbReference type="EC" id="1.7.1.3"/>
    </reaction>
</comment>
<dbReference type="SUPFAM" id="SSF56524">
    <property type="entry name" value="Oxidoreductase molybdopterin-binding domain"/>
    <property type="match status" value="1"/>
</dbReference>
<dbReference type="Proteomes" id="UP000799118">
    <property type="component" value="Unassembled WGS sequence"/>
</dbReference>
<dbReference type="InterPro" id="IPR001199">
    <property type="entry name" value="Cyt_B5-like_heme/steroid-bd"/>
</dbReference>
<dbReference type="InterPro" id="IPR018506">
    <property type="entry name" value="Cyt_B5_heme-BS"/>
</dbReference>
<evidence type="ECO:0000256" key="1">
    <source>
        <dbReference type="ARBA" id="ARBA00001924"/>
    </source>
</evidence>
<evidence type="ECO:0000256" key="11">
    <source>
        <dbReference type="ARBA" id="ARBA00022630"/>
    </source>
</evidence>
<sequence>MVRYPTTFTIAELKAHFEVVTIPITLVCAGNRRREQNVVQKGLGFNWGAGGISTALWTGVYLADILEHVQPCSQTLLDDQSAATILRPKHVIFEGADDTLPQGPYGTSQPLSWARDREKGILVCWAMNGEPLEPDHGFPLRVVVPGRIGGRSVKWLRKVEISHQESQHYLHDNKLLPTQVTPAQASKEDHWWRDTRYIIQDLNQYHIRGYAYSGGGRRVTRTWLLADIEYPEDIYHQRSSTFLGHYGKFVLTQRASDECFCWCFWTFKARILDLRKSHSIQARAMDESLALQSRDMVRDPIFLYSNWYFRIAIHKLPDGSLLFEHPTMPGTQPGGWMQRMKNSGQDILRPDFQLEKKSSNNTAACSPAKNEQGPKMVNDDVAASIGEEELNTTDRARFVVNGQVFDASEYLDDHPGGASAITSIRGQDVTEDFLAIHSPETVKNYRTTTIAKFIQTVPSEKVVAKEAATNSLSTTSWMKVKLASIQKISPDTRIYRFTLPSEDQLLPLMPGQHIYVRLPSFEYTSSFTEGQIHGITTNDKATRDSVQSDAMLLVQRAYTPISPINAVGYMDLLVKIYLPCEGFPYGGKICFNASKGPLGSFIMLNGNNCRWKDVQWAVREILRVILEDDQSNVRVRMIDANKREEDILCRKELEDLQSAHSERFKLQYTLKSLVLMCGPDGMVKTCKLELMKLGWNASQLVVF</sequence>
<protein>
    <recommendedName>
        <fullName evidence="8">Nitrate reductase [NADPH]</fullName>
        <ecNumber evidence="7">1.7.1.3</ecNumber>
    </recommendedName>
</protein>
<reference evidence="20" key="1">
    <citation type="journal article" date="2019" name="Environ. Microbiol.">
        <title>Fungal ecological strategies reflected in gene transcription - a case study of two litter decomposers.</title>
        <authorList>
            <person name="Barbi F."/>
            <person name="Kohler A."/>
            <person name="Barry K."/>
            <person name="Baskaran P."/>
            <person name="Daum C."/>
            <person name="Fauchery L."/>
            <person name="Ihrmark K."/>
            <person name="Kuo A."/>
            <person name="LaButti K."/>
            <person name="Lipzen A."/>
            <person name="Morin E."/>
            <person name="Grigoriev I.V."/>
            <person name="Henrissat B."/>
            <person name="Lindahl B."/>
            <person name="Martin F."/>
        </authorList>
    </citation>
    <scope>NUCLEOTIDE SEQUENCE</scope>
    <source>
        <strain evidence="20">JB14</strain>
    </source>
</reference>
<dbReference type="CDD" id="cd06183">
    <property type="entry name" value="cyt_b5_reduct_like"/>
    <property type="match status" value="1"/>
</dbReference>
<evidence type="ECO:0000256" key="13">
    <source>
        <dbReference type="ARBA" id="ARBA00022827"/>
    </source>
</evidence>
<accession>A0A6A4ICX0</accession>
<evidence type="ECO:0000256" key="6">
    <source>
        <dbReference type="ARBA" id="ARBA00011738"/>
    </source>
</evidence>
<evidence type="ECO:0000313" key="21">
    <source>
        <dbReference type="Proteomes" id="UP000799118"/>
    </source>
</evidence>
<keyword evidence="11" id="KW-0285">Flavoprotein</keyword>
<dbReference type="Pfam" id="PF00175">
    <property type="entry name" value="NAD_binding_1"/>
    <property type="match status" value="1"/>
</dbReference>
<dbReference type="InterPro" id="IPR017938">
    <property type="entry name" value="Riboflavin_synthase-like_b-brl"/>
</dbReference>
<dbReference type="EMBL" id="ML769393">
    <property type="protein sequence ID" value="KAE9407850.1"/>
    <property type="molecule type" value="Genomic_DNA"/>
</dbReference>
<dbReference type="Gene3D" id="3.90.420.10">
    <property type="entry name" value="Oxidoreductase, molybdopterin-binding domain"/>
    <property type="match status" value="1"/>
</dbReference>
<dbReference type="GO" id="GO:0050464">
    <property type="term" value="F:nitrate reductase (NADPH) activity"/>
    <property type="evidence" value="ECO:0007669"/>
    <property type="project" value="UniProtKB-EC"/>
</dbReference>
<dbReference type="SMART" id="SM01117">
    <property type="entry name" value="Cyt-b5"/>
    <property type="match status" value="1"/>
</dbReference>
<keyword evidence="13" id="KW-0274">FAD</keyword>
<comment type="cofactor">
    <cofactor evidence="1">
        <name>Mo-molybdopterin</name>
        <dbReference type="ChEBI" id="CHEBI:71302"/>
    </cofactor>
</comment>
<evidence type="ECO:0000256" key="2">
    <source>
        <dbReference type="ARBA" id="ARBA00001971"/>
    </source>
</evidence>
<dbReference type="SUPFAM" id="SSF63380">
    <property type="entry name" value="Riboflavin synthase domain-like"/>
    <property type="match status" value="1"/>
</dbReference>
<dbReference type="AlphaFoldDB" id="A0A6A4ICX0"/>
<dbReference type="PRINTS" id="PR00407">
    <property type="entry name" value="EUMOPTERIN"/>
</dbReference>
<dbReference type="PROSITE" id="PS51384">
    <property type="entry name" value="FAD_FR"/>
    <property type="match status" value="1"/>
</dbReference>
<dbReference type="Gene3D" id="3.10.120.10">
    <property type="entry name" value="Cytochrome b5-like heme/steroid binding domain"/>
    <property type="match status" value="1"/>
</dbReference>
<dbReference type="Gene3D" id="3.40.50.80">
    <property type="entry name" value="Nucleotide-binding domain of ferredoxin-NADP reductase (FNR) module"/>
    <property type="match status" value="1"/>
</dbReference>
<dbReference type="GO" id="GO:0030151">
    <property type="term" value="F:molybdenum ion binding"/>
    <property type="evidence" value="ECO:0007669"/>
    <property type="project" value="InterPro"/>
</dbReference>
<dbReference type="InterPro" id="IPR008335">
    <property type="entry name" value="Mopterin_OxRdtase_euk"/>
</dbReference>
<dbReference type="GO" id="GO:0042128">
    <property type="term" value="P:nitrate assimilation"/>
    <property type="evidence" value="ECO:0007669"/>
    <property type="project" value="UniProtKB-KW"/>
</dbReference>
<dbReference type="Gene3D" id="2.60.40.650">
    <property type="match status" value="1"/>
</dbReference>
<dbReference type="SUPFAM" id="SSF81296">
    <property type="entry name" value="E set domains"/>
    <property type="match status" value="1"/>
</dbReference>
<proteinExistence type="inferred from homology"/>
<keyword evidence="15" id="KW-0408">Iron</keyword>
<keyword evidence="10" id="KW-0349">Heme</keyword>
<dbReference type="GO" id="GO:0020037">
    <property type="term" value="F:heme binding"/>
    <property type="evidence" value="ECO:0007669"/>
    <property type="project" value="InterPro"/>
</dbReference>
<evidence type="ECO:0000256" key="15">
    <source>
        <dbReference type="ARBA" id="ARBA00023004"/>
    </source>
</evidence>
<evidence type="ECO:0000256" key="5">
    <source>
        <dbReference type="ARBA" id="ARBA00006253"/>
    </source>
</evidence>
<evidence type="ECO:0000256" key="8">
    <source>
        <dbReference type="ARBA" id="ARBA00015499"/>
    </source>
</evidence>
<dbReference type="InterPro" id="IPR014756">
    <property type="entry name" value="Ig_E-set"/>
</dbReference>
<dbReference type="InterPro" id="IPR039261">
    <property type="entry name" value="FNR_nucleotide-bd"/>
</dbReference>
<keyword evidence="16" id="KW-0534">Nitrate assimilation</keyword>
<evidence type="ECO:0000313" key="20">
    <source>
        <dbReference type="EMBL" id="KAE9407850.1"/>
    </source>
</evidence>
<dbReference type="EC" id="1.7.1.3" evidence="7"/>
<dbReference type="Pfam" id="PF00174">
    <property type="entry name" value="Oxidored_molyb"/>
    <property type="match status" value="1"/>
</dbReference>
<dbReference type="Gene3D" id="2.40.30.10">
    <property type="entry name" value="Translation factors"/>
    <property type="match status" value="1"/>
</dbReference>
<evidence type="ECO:0000256" key="17">
    <source>
        <dbReference type="ARBA" id="ARBA00049155"/>
    </source>
</evidence>
<keyword evidence="9" id="KW-0500">Molybdenum</keyword>
<evidence type="ECO:0000256" key="10">
    <source>
        <dbReference type="ARBA" id="ARBA00022617"/>
    </source>
</evidence>
<organism evidence="20 21">
    <name type="scientific">Gymnopus androsaceus JB14</name>
    <dbReference type="NCBI Taxonomy" id="1447944"/>
    <lineage>
        <taxon>Eukaryota</taxon>
        <taxon>Fungi</taxon>
        <taxon>Dikarya</taxon>
        <taxon>Basidiomycota</taxon>
        <taxon>Agaricomycotina</taxon>
        <taxon>Agaricomycetes</taxon>
        <taxon>Agaricomycetidae</taxon>
        <taxon>Agaricales</taxon>
        <taxon>Marasmiineae</taxon>
        <taxon>Omphalotaceae</taxon>
        <taxon>Gymnopus</taxon>
    </lineage>
</organism>
<evidence type="ECO:0000256" key="12">
    <source>
        <dbReference type="ARBA" id="ARBA00022723"/>
    </source>
</evidence>
<comment type="subunit">
    <text evidence="6">Homodimer.</text>
</comment>
<gene>
    <name evidence="20" type="ORF">BT96DRAFT_914241</name>
</gene>
<dbReference type="Pfam" id="PF03404">
    <property type="entry name" value="Mo-co_dimer"/>
    <property type="match status" value="1"/>
</dbReference>
<dbReference type="SUPFAM" id="SSF55856">
    <property type="entry name" value="Cytochrome b5-like heme/steroid binding domain"/>
    <property type="match status" value="1"/>
</dbReference>
<dbReference type="SUPFAM" id="SSF52343">
    <property type="entry name" value="Ferredoxin reductase-like, C-terminal NADP-linked domain"/>
    <property type="match status" value="1"/>
</dbReference>
<dbReference type="OrthoDB" id="432685at2759"/>
<dbReference type="GO" id="GO:0043546">
    <property type="term" value="F:molybdopterin cofactor binding"/>
    <property type="evidence" value="ECO:0007669"/>
    <property type="project" value="TreeGrafter"/>
</dbReference>
<dbReference type="PRINTS" id="PR00363">
    <property type="entry name" value="CYTOCHROMEB5"/>
</dbReference>
<keyword evidence="14" id="KW-0560">Oxidoreductase</keyword>
<evidence type="ECO:0000256" key="4">
    <source>
        <dbReference type="ARBA" id="ARBA00003838"/>
    </source>
</evidence>
<feature type="domain" description="Cytochrome b5 heme-binding" evidence="18">
    <location>
        <begin position="391"/>
        <end position="454"/>
    </location>
</feature>
<comment type="cofactor">
    <cofactor evidence="3">
        <name>FAD</name>
        <dbReference type="ChEBI" id="CHEBI:57692"/>
    </cofactor>
</comment>
<evidence type="ECO:0000256" key="14">
    <source>
        <dbReference type="ARBA" id="ARBA00023002"/>
    </source>
</evidence>
<keyword evidence="12" id="KW-0479">Metal-binding</keyword>
<evidence type="ECO:0000256" key="7">
    <source>
        <dbReference type="ARBA" id="ARBA00012673"/>
    </source>
</evidence>
<comment type="function">
    <text evidence="4">Nitrate reductase is a key enzyme involved in the first step of nitrate assimilation in plants, fungi and bacteria.</text>
</comment>
<keyword evidence="21" id="KW-1185">Reference proteome</keyword>
<dbReference type="InterPro" id="IPR000572">
    <property type="entry name" value="OxRdtase_Mopterin-bd_dom"/>
</dbReference>
<evidence type="ECO:0000256" key="3">
    <source>
        <dbReference type="ARBA" id="ARBA00001974"/>
    </source>
</evidence>
<dbReference type="InterPro" id="IPR036374">
    <property type="entry name" value="OxRdtase_Mopterin-bd_sf"/>
</dbReference>
<dbReference type="InterPro" id="IPR005066">
    <property type="entry name" value="MoCF_OxRdtse_dimer"/>
</dbReference>
<name>A0A6A4ICX0_9AGAR</name>